<gene>
    <name evidence="1" type="ORF">C823_06116</name>
</gene>
<dbReference type="PATRIC" id="fig|1235802.3.peg.6464"/>
<name>N1ZM65_9FIRM</name>
<evidence type="ECO:0000313" key="2">
    <source>
        <dbReference type="Proteomes" id="UP000012589"/>
    </source>
</evidence>
<keyword evidence="2" id="KW-1185">Reference proteome</keyword>
<dbReference type="eggNOG" id="ENOG502Z8D3">
    <property type="taxonomic scope" value="Bacteria"/>
</dbReference>
<proteinExistence type="predicted"/>
<reference evidence="1 2" key="1">
    <citation type="journal article" date="2014" name="Genome Announc.">
        <title>Draft genome sequences of the altered schaedler flora, a defined bacterial community from gnotobiotic mice.</title>
        <authorList>
            <person name="Wannemuehler M.J."/>
            <person name="Overstreet A.M."/>
            <person name="Ward D.V."/>
            <person name="Phillips G.J."/>
        </authorList>
    </citation>
    <scope>NUCLEOTIDE SEQUENCE [LARGE SCALE GENOMIC DNA]</scope>
    <source>
        <strain evidence="1 2">ASF492</strain>
    </source>
</reference>
<accession>N1ZM65</accession>
<comment type="caution">
    <text evidence="1">The sequence shown here is derived from an EMBL/GenBank/DDBJ whole genome shotgun (WGS) entry which is preliminary data.</text>
</comment>
<dbReference type="AlphaFoldDB" id="N1ZM65"/>
<dbReference type="EMBL" id="AQFT01000220">
    <property type="protein sequence ID" value="EMZ16951.1"/>
    <property type="molecule type" value="Genomic_DNA"/>
</dbReference>
<dbReference type="STRING" id="1235802.C823_06116"/>
<evidence type="ECO:0000313" key="1">
    <source>
        <dbReference type="EMBL" id="EMZ16951.1"/>
    </source>
</evidence>
<dbReference type="HOGENOM" id="CLU_151804_0_1_9"/>
<sequence length="128" mass="13934">MSKKIRSDQEWLELIQECRASGLSVKNWCQTRSISIKTFYNKAADLRKKSCGIPGSQTAASGQKHEVVPLEMAADPVLYPQDPAGGAMQVPSARVVVTVRISGYRVEILEGASEDIIRNTLLALGSLC</sequence>
<organism evidence="1 2">
    <name type="scientific">Eubacterium plexicaudatum ASF492</name>
    <dbReference type="NCBI Taxonomy" id="1235802"/>
    <lineage>
        <taxon>Bacteria</taxon>
        <taxon>Bacillati</taxon>
        <taxon>Bacillota</taxon>
        <taxon>Clostridia</taxon>
        <taxon>Eubacteriales</taxon>
        <taxon>Eubacteriaceae</taxon>
        <taxon>Eubacterium</taxon>
    </lineage>
</organism>
<protein>
    <recommendedName>
        <fullName evidence="3">Transposase</fullName>
    </recommendedName>
</protein>
<dbReference type="Proteomes" id="UP000012589">
    <property type="component" value="Unassembled WGS sequence"/>
</dbReference>
<dbReference type="NCBIfam" id="NF047593">
    <property type="entry name" value="IS66_ISAeme5_TnpA"/>
    <property type="match status" value="1"/>
</dbReference>
<dbReference type="OrthoDB" id="9808061at2"/>
<evidence type="ECO:0008006" key="3">
    <source>
        <dbReference type="Google" id="ProtNLM"/>
    </source>
</evidence>